<dbReference type="InterPro" id="IPR013391">
    <property type="entry name" value="T3SS_HrpB2"/>
</dbReference>
<evidence type="ECO:0000313" key="2">
    <source>
        <dbReference type="Proteomes" id="UP000494274"/>
    </source>
</evidence>
<dbReference type="RefSeq" id="WP_175042157.1">
    <property type="nucleotide sequence ID" value="NZ_CABVQI010000001.1"/>
</dbReference>
<evidence type="ECO:0000313" key="1">
    <source>
        <dbReference type="EMBL" id="VWC56537.1"/>
    </source>
</evidence>
<gene>
    <name evidence="1" type="ORF">BLA18112_00372</name>
</gene>
<dbReference type="NCBIfam" id="TIGR02558">
    <property type="entry name" value="HrpB2"/>
    <property type="match status" value="1"/>
</dbReference>
<organism evidence="1 2">
    <name type="scientific">Burkholderia lata (strain ATCC 17760 / DSM 23089 / LMG 22485 / NCIMB 9086 / R18194 / 383)</name>
    <dbReference type="NCBI Taxonomy" id="482957"/>
    <lineage>
        <taxon>Bacteria</taxon>
        <taxon>Pseudomonadati</taxon>
        <taxon>Pseudomonadota</taxon>
        <taxon>Betaproteobacteria</taxon>
        <taxon>Burkholderiales</taxon>
        <taxon>Burkholderiaceae</taxon>
        <taxon>Burkholderia</taxon>
        <taxon>Burkholderia cepacia complex</taxon>
    </lineage>
</organism>
<dbReference type="AlphaFoldDB" id="A0A6P2SZX3"/>
<proteinExistence type="predicted"/>
<sequence length="130" mass="13654">MAIDPVSQLAPAALDATAAAAPAASADTARLGDKFGALMAHAPMVPPEQASSHLSSTVAKAVEAQDVQFQHAIADIGKLSADIPGLSMTEMTDRTIQMMFEMTSMQMNMQVKMSLAESSKSSVQTLMKNQ</sequence>
<dbReference type="EMBL" id="CABVQI010000001">
    <property type="protein sequence ID" value="VWC56537.1"/>
    <property type="molecule type" value="Genomic_DNA"/>
</dbReference>
<protein>
    <submittedName>
        <fullName evidence="1">Type III secretion protein HrpB2</fullName>
    </submittedName>
</protein>
<dbReference type="Pfam" id="PF09487">
    <property type="entry name" value="HrpB2"/>
    <property type="match status" value="1"/>
</dbReference>
<reference evidence="1 2" key="1">
    <citation type="submission" date="2019-09" db="EMBL/GenBank/DDBJ databases">
        <authorList>
            <person name="Depoorter E."/>
        </authorList>
    </citation>
    <scope>NUCLEOTIDE SEQUENCE [LARGE SCALE GENOMIC DNA]</scope>
    <source>
        <strain evidence="1">R-18112</strain>
    </source>
</reference>
<name>A0A6P2SZX3_BURL3</name>
<accession>A0A6P2SZX3</accession>
<dbReference type="Proteomes" id="UP000494274">
    <property type="component" value="Unassembled WGS sequence"/>
</dbReference>